<evidence type="ECO:0000256" key="6">
    <source>
        <dbReference type="ARBA" id="ARBA00023180"/>
    </source>
</evidence>
<dbReference type="Pfam" id="PF07731">
    <property type="entry name" value="Cu-oxidase_2"/>
    <property type="match status" value="1"/>
</dbReference>
<keyword evidence="7" id="KW-0732">Signal</keyword>
<dbReference type="GO" id="GO:0005507">
    <property type="term" value="F:copper ion binding"/>
    <property type="evidence" value="ECO:0007669"/>
    <property type="project" value="InterPro"/>
</dbReference>
<dbReference type="AlphaFoldDB" id="A0AA43QP94"/>
<evidence type="ECO:0000256" key="4">
    <source>
        <dbReference type="ARBA" id="ARBA00023002"/>
    </source>
</evidence>
<dbReference type="InterPro" id="IPR011707">
    <property type="entry name" value="Cu-oxidase-like_N"/>
</dbReference>
<feature type="chain" id="PRO_5041387521" description="Laccase" evidence="7">
    <location>
        <begin position="20"/>
        <end position="551"/>
    </location>
</feature>
<dbReference type="FunFam" id="2.60.40.420:FF:000038">
    <property type="entry name" value="Extracellular dihydrogeodin oxidase/laccase"/>
    <property type="match status" value="1"/>
</dbReference>
<dbReference type="InterPro" id="IPR001117">
    <property type="entry name" value="Cu-oxidase_2nd"/>
</dbReference>
<dbReference type="Pfam" id="PF07732">
    <property type="entry name" value="Cu-oxidase_3"/>
    <property type="match status" value="1"/>
</dbReference>
<dbReference type="PROSITE" id="PS00080">
    <property type="entry name" value="MULTICOPPER_OXIDASE2"/>
    <property type="match status" value="1"/>
</dbReference>
<feature type="domain" description="Plastocyanin-like" evidence="8">
    <location>
        <begin position="162"/>
        <end position="311"/>
    </location>
</feature>
<sequence length="551" mass="60869">MGSVVNAVVKLVSLVPALPQTATNGVTRNYDFTIARGNIAPDGVNKSVLLINNAFPGPTLEANWGDMFSITVHNAIAGPEEGTSLHWHGLLQHNTPWYDGVPSVQQCPIAPGESMTYTFQADLYGTSWYHSHYSAQYAGGLFGPMVIHGPSTNADYDIDVGPVFLSDWYHTDYFTLVEEVMVPGGGAPLSDNNLINGKMNYNCSLAPDQTCTPNAGISKFQFQSGKKHRLRLINGGAEGIQRFTIDDHTMTVMANDFVPVQPYQTDVITLGIGQRTDVIVEANLPSDSAVWMRADISGNCSRITALSHQAVAAIYYEDADTSSTPTTAATVYDDSHCRNDNLTQTTPFYEFPSTPSPATTQEIDITFDFNETNFKVWMMNNQSFRANYDHPLLILANQGNTSYPDDPQWNVYNFGTNDSVRIIFYNHFPAAHPMHLHGHNFNILAEGVGTWDGTIEHIENTQRRDVQLLQPSNPTTGELGYLVAQYYTDNPGVWPFHCHIAWHVSAGLYINVMEQTDAIKDYDLPMSVSETCRGWAAYSGHDVVDEIDSGL</sequence>
<gene>
    <name evidence="11" type="ORF">OHK93_008482</name>
</gene>
<dbReference type="CDD" id="cd13901">
    <property type="entry name" value="CuRO_3_MaLCC_like"/>
    <property type="match status" value="1"/>
</dbReference>
<dbReference type="PANTHER" id="PTHR11709">
    <property type="entry name" value="MULTI-COPPER OXIDASE"/>
    <property type="match status" value="1"/>
</dbReference>
<evidence type="ECO:0000313" key="11">
    <source>
        <dbReference type="EMBL" id="MDI1489204.1"/>
    </source>
</evidence>
<dbReference type="Gene3D" id="2.60.40.420">
    <property type="entry name" value="Cupredoxins - blue copper proteins"/>
    <property type="match status" value="3"/>
</dbReference>
<evidence type="ECO:0000256" key="3">
    <source>
        <dbReference type="ARBA" id="ARBA00022737"/>
    </source>
</evidence>
<dbReference type="GO" id="GO:0016491">
    <property type="term" value="F:oxidoreductase activity"/>
    <property type="evidence" value="ECO:0007669"/>
    <property type="project" value="UniProtKB-KW"/>
</dbReference>
<evidence type="ECO:0000256" key="2">
    <source>
        <dbReference type="ARBA" id="ARBA00022723"/>
    </source>
</evidence>
<reference evidence="11" key="1">
    <citation type="journal article" date="2023" name="Genome Biol. Evol.">
        <title>First Whole Genome Sequence and Flow Cytometry Genome Size Data for the Lichen-Forming Fungus Ramalina farinacea (Ascomycota).</title>
        <authorList>
            <person name="Llewellyn T."/>
            <person name="Mian S."/>
            <person name="Hill R."/>
            <person name="Leitch I.J."/>
            <person name="Gaya E."/>
        </authorList>
    </citation>
    <scope>NUCLEOTIDE SEQUENCE</scope>
    <source>
        <strain evidence="11">LIQ254RAFAR</strain>
    </source>
</reference>
<evidence type="ECO:0000259" key="10">
    <source>
        <dbReference type="Pfam" id="PF07732"/>
    </source>
</evidence>
<keyword evidence="3" id="KW-0677">Repeat</keyword>
<dbReference type="InterPro" id="IPR008972">
    <property type="entry name" value="Cupredoxin"/>
</dbReference>
<dbReference type="InterPro" id="IPR045087">
    <property type="entry name" value="Cu-oxidase_fam"/>
</dbReference>
<keyword evidence="4" id="KW-0560">Oxidoreductase</keyword>
<evidence type="ECO:0000259" key="8">
    <source>
        <dbReference type="Pfam" id="PF00394"/>
    </source>
</evidence>
<dbReference type="FunFam" id="2.60.40.420:FF:000021">
    <property type="entry name" value="Extracellular dihydrogeodin oxidase/laccase"/>
    <property type="match status" value="1"/>
</dbReference>
<name>A0AA43QP94_9LECA</name>
<organism evidence="11 12">
    <name type="scientific">Ramalina farinacea</name>
    <dbReference type="NCBI Taxonomy" id="258253"/>
    <lineage>
        <taxon>Eukaryota</taxon>
        <taxon>Fungi</taxon>
        <taxon>Dikarya</taxon>
        <taxon>Ascomycota</taxon>
        <taxon>Pezizomycotina</taxon>
        <taxon>Lecanoromycetes</taxon>
        <taxon>OSLEUM clade</taxon>
        <taxon>Lecanoromycetidae</taxon>
        <taxon>Lecanorales</taxon>
        <taxon>Lecanorineae</taxon>
        <taxon>Ramalinaceae</taxon>
        <taxon>Ramalina</taxon>
    </lineage>
</organism>
<comment type="similarity">
    <text evidence="1">Belongs to the multicopper oxidase family.</text>
</comment>
<feature type="domain" description="Plastocyanin-like" evidence="9">
    <location>
        <begin position="390"/>
        <end position="516"/>
    </location>
</feature>
<dbReference type="EMBL" id="JAPUFD010000009">
    <property type="protein sequence ID" value="MDI1489204.1"/>
    <property type="molecule type" value="Genomic_DNA"/>
</dbReference>
<dbReference type="PROSITE" id="PS00079">
    <property type="entry name" value="MULTICOPPER_OXIDASE1"/>
    <property type="match status" value="1"/>
</dbReference>
<comment type="caution">
    <text evidence="11">The sequence shown here is derived from an EMBL/GenBank/DDBJ whole genome shotgun (WGS) entry which is preliminary data.</text>
</comment>
<evidence type="ECO:0000256" key="5">
    <source>
        <dbReference type="ARBA" id="ARBA00023008"/>
    </source>
</evidence>
<accession>A0AA43QP94</accession>
<evidence type="ECO:0000256" key="1">
    <source>
        <dbReference type="ARBA" id="ARBA00010609"/>
    </source>
</evidence>
<evidence type="ECO:0000259" key="9">
    <source>
        <dbReference type="Pfam" id="PF07731"/>
    </source>
</evidence>
<evidence type="ECO:0000313" key="12">
    <source>
        <dbReference type="Proteomes" id="UP001161017"/>
    </source>
</evidence>
<keyword evidence="5" id="KW-0186">Copper</keyword>
<keyword evidence="6" id="KW-0325">Glycoprotein</keyword>
<dbReference type="CDD" id="cd13880">
    <property type="entry name" value="CuRO_2_MaLCC_like"/>
    <property type="match status" value="1"/>
</dbReference>
<proteinExistence type="inferred from homology"/>
<dbReference type="PANTHER" id="PTHR11709:SF145">
    <property type="entry name" value="LCC1"/>
    <property type="match status" value="1"/>
</dbReference>
<keyword evidence="2" id="KW-0479">Metal-binding</keyword>
<dbReference type="InterPro" id="IPR033138">
    <property type="entry name" value="Cu_oxidase_CS"/>
</dbReference>
<feature type="signal peptide" evidence="7">
    <location>
        <begin position="1"/>
        <end position="19"/>
    </location>
</feature>
<dbReference type="Pfam" id="PF00394">
    <property type="entry name" value="Cu-oxidase"/>
    <property type="match status" value="1"/>
</dbReference>
<keyword evidence="12" id="KW-1185">Reference proteome</keyword>
<dbReference type="CDD" id="cd13854">
    <property type="entry name" value="CuRO_1_MaLCC_like"/>
    <property type="match status" value="1"/>
</dbReference>
<dbReference type="SUPFAM" id="SSF49503">
    <property type="entry name" value="Cupredoxins"/>
    <property type="match status" value="3"/>
</dbReference>
<protein>
    <recommendedName>
        <fullName evidence="13">Laccase</fullName>
    </recommendedName>
</protein>
<feature type="domain" description="Plastocyanin-like" evidence="10">
    <location>
        <begin position="34"/>
        <end position="150"/>
    </location>
</feature>
<dbReference type="Proteomes" id="UP001161017">
    <property type="component" value="Unassembled WGS sequence"/>
</dbReference>
<dbReference type="InterPro" id="IPR002355">
    <property type="entry name" value="Cu_oxidase_Cu_BS"/>
</dbReference>
<evidence type="ECO:0000256" key="7">
    <source>
        <dbReference type="SAM" id="SignalP"/>
    </source>
</evidence>
<dbReference type="InterPro" id="IPR011706">
    <property type="entry name" value="Cu-oxidase_C"/>
</dbReference>
<evidence type="ECO:0008006" key="13">
    <source>
        <dbReference type="Google" id="ProtNLM"/>
    </source>
</evidence>